<protein>
    <submittedName>
        <fullName evidence="1">Uncharacterized protein</fullName>
    </submittedName>
</protein>
<dbReference type="Proteomes" id="UP000278775">
    <property type="component" value="Unassembled WGS sequence"/>
</dbReference>
<reference evidence="1 2" key="1">
    <citation type="submission" date="2018-08" db="EMBL/GenBank/DDBJ databases">
        <title>Chryseobacterium nematophagum: a novel matrix digesting pathogen of nematodes.</title>
        <authorList>
            <person name="Page A."/>
            <person name="Roberts M."/>
            <person name="Felix M.-A."/>
            <person name="Weir W."/>
        </authorList>
    </citation>
    <scope>NUCLEOTIDE SEQUENCE [LARGE SCALE GENOMIC DNA]</scope>
    <source>
        <strain evidence="1 2">JUb129</strain>
    </source>
</reference>
<accession>A0A3M7TF89</accession>
<evidence type="ECO:0000313" key="2">
    <source>
        <dbReference type="Proteomes" id="UP000278775"/>
    </source>
</evidence>
<comment type="caution">
    <text evidence="1">The sequence shown here is derived from an EMBL/GenBank/DDBJ whole genome shotgun (WGS) entry which is preliminary data.</text>
</comment>
<dbReference type="OrthoDB" id="1274693at2"/>
<name>A0A3M7TF89_9FLAO</name>
<proteinExistence type="predicted"/>
<dbReference type="RefSeq" id="WP_122636338.1">
    <property type="nucleotide sequence ID" value="NZ_QWIU01000002.1"/>
</dbReference>
<sequence length="129" mass="15403">MDNQVYNWFVKKGNIIIQKNEDCVLLQLDYEKGDCCLLTNTDTDKIIEILINISKQIWESPSYKKIPYTKPLYKVSENEYYWEIENSKFILQYNEMEEGIELKCIGTHKLNIELNYVVEIIQIMEHLSK</sequence>
<gene>
    <name evidence="1" type="ORF">D1631_10090</name>
</gene>
<dbReference type="AlphaFoldDB" id="A0A3M7TF89"/>
<evidence type="ECO:0000313" key="1">
    <source>
        <dbReference type="EMBL" id="RNA62253.1"/>
    </source>
</evidence>
<organism evidence="1 2">
    <name type="scientific">Chryseobacterium nematophagum</name>
    <dbReference type="NCBI Taxonomy" id="2305228"/>
    <lineage>
        <taxon>Bacteria</taxon>
        <taxon>Pseudomonadati</taxon>
        <taxon>Bacteroidota</taxon>
        <taxon>Flavobacteriia</taxon>
        <taxon>Flavobacteriales</taxon>
        <taxon>Weeksellaceae</taxon>
        <taxon>Chryseobacterium group</taxon>
        <taxon>Chryseobacterium</taxon>
    </lineage>
</organism>
<dbReference type="EMBL" id="QWIU01000002">
    <property type="protein sequence ID" value="RNA62253.1"/>
    <property type="molecule type" value="Genomic_DNA"/>
</dbReference>